<dbReference type="PANTHER" id="PTHR46796">
    <property type="entry name" value="HTH-TYPE TRANSCRIPTIONAL ACTIVATOR RHAS-RELATED"/>
    <property type="match status" value="1"/>
</dbReference>
<evidence type="ECO:0000259" key="4">
    <source>
        <dbReference type="PROSITE" id="PS01124"/>
    </source>
</evidence>
<organism evidence="5 6">
    <name type="scientific">Streptomyces formicae</name>
    <dbReference type="NCBI Taxonomy" id="1616117"/>
    <lineage>
        <taxon>Bacteria</taxon>
        <taxon>Bacillati</taxon>
        <taxon>Actinomycetota</taxon>
        <taxon>Actinomycetes</taxon>
        <taxon>Kitasatosporales</taxon>
        <taxon>Streptomycetaceae</taxon>
        <taxon>Streptomyces</taxon>
    </lineage>
</organism>
<name>A0ABY3WQG8_9ACTN</name>
<dbReference type="InterPro" id="IPR050204">
    <property type="entry name" value="AraC_XylS_family_regulators"/>
</dbReference>
<dbReference type="Gene3D" id="1.10.10.60">
    <property type="entry name" value="Homeodomain-like"/>
    <property type="match status" value="1"/>
</dbReference>
<accession>A0ABY3WQG8</accession>
<dbReference type="Pfam" id="PF12833">
    <property type="entry name" value="HTH_18"/>
    <property type="match status" value="1"/>
</dbReference>
<dbReference type="PANTHER" id="PTHR46796:SF6">
    <property type="entry name" value="ARAC SUBFAMILY"/>
    <property type="match status" value="1"/>
</dbReference>
<keyword evidence="1" id="KW-0805">Transcription regulation</keyword>
<reference evidence="5 6" key="1">
    <citation type="submission" date="2021-03" db="EMBL/GenBank/DDBJ databases">
        <title>Complete genome of Streptomyces formicae strain 1H-GS9 (DSM 100524).</title>
        <authorList>
            <person name="Atanasov K.E."/>
            <person name="Altabella T."/>
            <person name="Ferrer A."/>
        </authorList>
    </citation>
    <scope>NUCLEOTIDE SEQUENCE [LARGE SCALE GENOMIC DNA]</scope>
    <source>
        <strain evidence="5 6">1H-GS9</strain>
    </source>
</reference>
<evidence type="ECO:0000256" key="3">
    <source>
        <dbReference type="ARBA" id="ARBA00023163"/>
    </source>
</evidence>
<sequence>MLTEFRTTALPTVDRFDCRHDMTTSALVPNALRSEHEKDFRAGAQLLDFGTVQVSALSYPPLETFRTTRPIRRADPECYQVMVNLRGGHRIVQGGKDITGGPGDLLCYDTSRPWRGWAGEHPLAVEGVMAQVPRALPALPANRVDRLLPLRVPATSGMAALFSCYLRQLVAGAAAYREADGTHLANATVELLTALLLHHLHHLDDAGTTAPDGTHRHALLLQIKAFVRRHLGEPRLDPAAIAAAHHLSVRSLHRLFGEQGTTVAGWIRARRLEHCHRDLADPLLRDVPIHAISTRWGLADPAHFSRVFRAAYGTSPSEYRRLALLGHGRRTSSTAGR</sequence>
<proteinExistence type="predicted"/>
<dbReference type="Proteomes" id="UP000828924">
    <property type="component" value="Chromosome"/>
</dbReference>
<gene>
    <name evidence="5" type="ORF">J4032_28415</name>
</gene>
<keyword evidence="2" id="KW-0238">DNA-binding</keyword>
<evidence type="ECO:0000256" key="2">
    <source>
        <dbReference type="ARBA" id="ARBA00023125"/>
    </source>
</evidence>
<keyword evidence="3" id="KW-0804">Transcription</keyword>
<dbReference type="Pfam" id="PF14525">
    <property type="entry name" value="AraC_binding_2"/>
    <property type="match status" value="1"/>
</dbReference>
<dbReference type="InterPro" id="IPR020449">
    <property type="entry name" value="Tscrpt_reg_AraC-type_HTH"/>
</dbReference>
<protein>
    <submittedName>
        <fullName evidence="5">Helix-turn-helix domain-containing protein</fullName>
    </submittedName>
</protein>
<dbReference type="EMBL" id="CP071872">
    <property type="protein sequence ID" value="UNM14867.1"/>
    <property type="molecule type" value="Genomic_DNA"/>
</dbReference>
<evidence type="ECO:0000256" key="1">
    <source>
        <dbReference type="ARBA" id="ARBA00023015"/>
    </source>
</evidence>
<dbReference type="InterPro" id="IPR018060">
    <property type="entry name" value="HTH_AraC"/>
</dbReference>
<dbReference type="SUPFAM" id="SSF46689">
    <property type="entry name" value="Homeodomain-like"/>
    <property type="match status" value="1"/>
</dbReference>
<dbReference type="SMART" id="SM00342">
    <property type="entry name" value="HTH_ARAC"/>
    <property type="match status" value="1"/>
</dbReference>
<dbReference type="InterPro" id="IPR009057">
    <property type="entry name" value="Homeodomain-like_sf"/>
</dbReference>
<dbReference type="RefSeq" id="WP_242335434.1">
    <property type="nucleotide sequence ID" value="NZ_CP071872.1"/>
</dbReference>
<dbReference type="PRINTS" id="PR00032">
    <property type="entry name" value="HTHARAC"/>
</dbReference>
<evidence type="ECO:0000313" key="5">
    <source>
        <dbReference type="EMBL" id="UNM14867.1"/>
    </source>
</evidence>
<dbReference type="InterPro" id="IPR035418">
    <property type="entry name" value="AraC-bd_2"/>
</dbReference>
<keyword evidence="6" id="KW-1185">Reference proteome</keyword>
<feature type="domain" description="HTH araC/xylS-type" evidence="4">
    <location>
        <begin position="221"/>
        <end position="322"/>
    </location>
</feature>
<evidence type="ECO:0000313" key="6">
    <source>
        <dbReference type="Proteomes" id="UP000828924"/>
    </source>
</evidence>
<dbReference type="PROSITE" id="PS01124">
    <property type="entry name" value="HTH_ARAC_FAMILY_2"/>
    <property type="match status" value="1"/>
</dbReference>